<gene>
    <name evidence="1" type="ORF">DPMN_068084</name>
</gene>
<sequence>MRQKARQEKKDLPKHKCEETRIKREDKEIEMLKEKKEGSWKDRFYRSDDKLLNIDDDHEYHNNKGNIKSTMSQRKVQNKEVKLQLLEQY</sequence>
<dbReference type="Proteomes" id="UP000828390">
    <property type="component" value="Unassembled WGS sequence"/>
</dbReference>
<accession>A0A9D3YWY3</accession>
<name>A0A9D3YWY3_DREPO</name>
<dbReference type="EMBL" id="JAIWYP010000014">
    <property type="protein sequence ID" value="KAH3708628.1"/>
    <property type="molecule type" value="Genomic_DNA"/>
</dbReference>
<protein>
    <submittedName>
        <fullName evidence="1">Uncharacterized protein</fullName>
    </submittedName>
</protein>
<dbReference type="AlphaFoldDB" id="A0A9D3YWY3"/>
<organism evidence="1 2">
    <name type="scientific">Dreissena polymorpha</name>
    <name type="common">Zebra mussel</name>
    <name type="synonym">Mytilus polymorpha</name>
    <dbReference type="NCBI Taxonomy" id="45954"/>
    <lineage>
        <taxon>Eukaryota</taxon>
        <taxon>Metazoa</taxon>
        <taxon>Spiralia</taxon>
        <taxon>Lophotrochozoa</taxon>
        <taxon>Mollusca</taxon>
        <taxon>Bivalvia</taxon>
        <taxon>Autobranchia</taxon>
        <taxon>Heteroconchia</taxon>
        <taxon>Euheterodonta</taxon>
        <taxon>Imparidentia</taxon>
        <taxon>Neoheterodontei</taxon>
        <taxon>Myida</taxon>
        <taxon>Dreissenoidea</taxon>
        <taxon>Dreissenidae</taxon>
        <taxon>Dreissena</taxon>
    </lineage>
</organism>
<evidence type="ECO:0000313" key="1">
    <source>
        <dbReference type="EMBL" id="KAH3708628.1"/>
    </source>
</evidence>
<reference evidence="1" key="2">
    <citation type="submission" date="2020-11" db="EMBL/GenBank/DDBJ databases">
        <authorList>
            <person name="McCartney M.A."/>
            <person name="Auch B."/>
            <person name="Kono T."/>
            <person name="Mallez S."/>
            <person name="Becker A."/>
            <person name="Gohl D.M."/>
            <person name="Silverstein K.A.T."/>
            <person name="Koren S."/>
            <person name="Bechman K.B."/>
            <person name="Herman A."/>
            <person name="Abrahante J.E."/>
            <person name="Garbe J."/>
        </authorList>
    </citation>
    <scope>NUCLEOTIDE SEQUENCE</scope>
    <source>
        <strain evidence="1">Duluth1</strain>
        <tissue evidence="1">Whole animal</tissue>
    </source>
</reference>
<evidence type="ECO:0000313" key="2">
    <source>
        <dbReference type="Proteomes" id="UP000828390"/>
    </source>
</evidence>
<proteinExistence type="predicted"/>
<keyword evidence="2" id="KW-1185">Reference proteome</keyword>
<reference evidence="1" key="1">
    <citation type="journal article" date="2019" name="bioRxiv">
        <title>The Genome of the Zebra Mussel, Dreissena polymorpha: A Resource for Invasive Species Research.</title>
        <authorList>
            <person name="McCartney M.A."/>
            <person name="Auch B."/>
            <person name="Kono T."/>
            <person name="Mallez S."/>
            <person name="Zhang Y."/>
            <person name="Obille A."/>
            <person name="Becker A."/>
            <person name="Abrahante J.E."/>
            <person name="Garbe J."/>
            <person name="Badalamenti J.P."/>
            <person name="Herman A."/>
            <person name="Mangelson H."/>
            <person name="Liachko I."/>
            <person name="Sullivan S."/>
            <person name="Sone E.D."/>
            <person name="Koren S."/>
            <person name="Silverstein K.A.T."/>
            <person name="Beckman K.B."/>
            <person name="Gohl D.M."/>
        </authorList>
    </citation>
    <scope>NUCLEOTIDE SEQUENCE</scope>
    <source>
        <strain evidence="1">Duluth1</strain>
        <tissue evidence="1">Whole animal</tissue>
    </source>
</reference>
<comment type="caution">
    <text evidence="1">The sequence shown here is derived from an EMBL/GenBank/DDBJ whole genome shotgun (WGS) entry which is preliminary data.</text>
</comment>